<evidence type="ECO:0000313" key="10">
    <source>
        <dbReference type="Proteomes" id="UP001107558"/>
    </source>
</evidence>
<evidence type="ECO:0000256" key="7">
    <source>
        <dbReference type="SAM" id="SignalP"/>
    </source>
</evidence>
<dbReference type="GO" id="GO:0005576">
    <property type="term" value="C:extracellular region"/>
    <property type="evidence" value="ECO:0007669"/>
    <property type="project" value="UniProtKB-SubCell"/>
</dbReference>
<dbReference type="SUPFAM" id="SSF51445">
    <property type="entry name" value="(Trans)glycosidases"/>
    <property type="match status" value="1"/>
</dbReference>
<keyword evidence="3" id="KW-0964">Secreted</keyword>
<keyword evidence="6" id="KW-0325">Glycoprotein</keyword>
<feature type="signal peptide" evidence="7">
    <location>
        <begin position="1"/>
        <end position="18"/>
    </location>
</feature>
<dbReference type="GO" id="GO:0005975">
    <property type="term" value="P:carbohydrate metabolic process"/>
    <property type="evidence" value="ECO:0007669"/>
    <property type="project" value="InterPro"/>
</dbReference>
<feature type="domain" description="GH18" evidence="8">
    <location>
        <begin position="22"/>
        <end position="434"/>
    </location>
</feature>
<evidence type="ECO:0000313" key="9">
    <source>
        <dbReference type="EMBL" id="KAG5666683.1"/>
    </source>
</evidence>
<keyword evidence="4 7" id="KW-0732">Signal</keyword>
<protein>
    <recommendedName>
        <fullName evidence="8">GH18 domain-containing protein</fullName>
    </recommendedName>
</protein>
<dbReference type="InterPro" id="IPR011583">
    <property type="entry name" value="Chitinase_II/V-like_cat"/>
</dbReference>
<keyword evidence="5" id="KW-1015">Disulfide bond</keyword>
<reference evidence="9" key="1">
    <citation type="submission" date="2021-03" db="EMBL/GenBank/DDBJ databases">
        <title>Chromosome level genome of the anhydrobiotic midge Polypedilum vanderplanki.</title>
        <authorList>
            <person name="Yoshida Y."/>
            <person name="Kikawada T."/>
            <person name="Gusev O."/>
        </authorList>
    </citation>
    <scope>NUCLEOTIDE SEQUENCE</scope>
    <source>
        <strain evidence="9">NIAS01</strain>
        <tissue evidence="9">Whole body or cell culture</tissue>
    </source>
</reference>
<dbReference type="OrthoDB" id="76388at2759"/>
<accession>A0A9J6BAY2</accession>
<dbReference type="AlphaFoldDB" id="A0A9J6BAY2"/>
<dbReference type="EMBL" id="JADBJN010000004">
    <property type="protein sequence ID" value="KAG5666683.1"/>
    <property type="molecule type" value="Genomic_DNA"/>
</dbReference>
<evidence type="ECO:0000259" key="8">
    <source>
        <dbReference type="PROSITE" id="PS51910"/>
    </source>
</evidence>
<comment type="caution">
    <text evidence="9">The sequence shown here is derived from an EMBL/GenBank/DDBJ whole genome shotgun (WGS) entry which is preliminary data.</text>
</comment>
<dbReference type="SMART" id="SM00636">
    <property type="entry name" value="Glyco_18"/>
    <property type="match status" value="1"/>
</dbReference>
<dbReference type="GO" id="GO:0006032">
    <property type="term" value="P:chitin catabolic process"/>
    <property type="evidence" value="ECO:0007669"/>
    <property type="project" value="TreeGrafter"/>
</dbReference>
<evidence type="ECO:0000256" key="5">
    <source>
        <dbReference type="ARBA" id="ARBA00023157"/>
    </source>
</evidence>
<dbReference type="PANTHER" id="PTHR11177:SF235">
    <property type="entry name" value="CHITINASE-LIKE PROTEIN IDGF1-RELATED"/>
    <property type="match status" value="1"/>
</dbReference>
<dbReference type="FunFam" id="3.20.20.80:FF:000071">
    <property type="entry name" value="Imaginal disc growth factor"/>
    <property type="match status" value="1"/>
</dbReference>
<sequence>MWIKIAVVFCLVINTIEADNNSKVVCYYDSRAYLREGLGKVQISDLEAGLSQCTHVVYGFLSINDQKRVVSLDPTRDYDHGKRLFREATTLKVRYPGLKVLLGVGGDISGEPDKWLSLLEQSTSRIAFINSAYDLIKTYNFDGLDLAFEFPKIKPKKIQSSIGSFFYSIKKAVGAAGKPVDPKSDEHREEFTALVRELKNSFRHDGYILSITINPNVNSSLYLDVPQTVANFDWINIAGFDFQTPQRNKKEVDYAAPLYAPSERNPELNVDYQVTNLINRGVPSSKIVIGIPTFGRGWTIEDGLTATGVPPFEGNGPTPEGMQSKQEGLFSYPEICAKLTNDQNKNLKGENGPIRKVGDPSKRFGPYGYRLPVDGKFGQWISYEDPDSAGNKAAYAKGKNLGGVAVMDLSYDDFRGACTGDRFPILKSVKYRLI</sequence>
<dbReference type="Pfam" id="PF00704">
    <property type="entry name" value="Glyco_hydro_18"/>
    <property type="match status" value="1"/>
</dbReference>
<dbReference type="Gene3D" id="3.20.20.80">
    <property type="entry name" value="Glycosidases"/>
    <property type="match status" value="1"/>
</dbReference>
<gene>
    <name evidence="9" type="ORF">PVAND_014698</name>
</gene>
<keyword evidence="10" id="KW-1185">Reference proteome</keyword>
<feature type="chain" id="PRO_5039935395" description="GH18 domain-containing protein" evidence="7">
    <location>
        <begin position="19"/>
        <end position="434"/>
    </location>
</feature>
<dbReference type="GO" id="GO:0004568">
    <property type="term" value="F:chitinase activity"/>
    <property type="evidence" value="ECO:0007669"/>
    <property type="project" value="TreeGrafter"/>
</dbReference>
<dbReference type="PANTHER" id="PTHR11177">
    <property type="entry name" value="CHITINASE"/>
    <property type="match status" value="1"/>
</dbReference>
<dbReference type="InterPro" id="IPR017853">
    <property type="entry name" value="GH"/>
</dbReference>
<dbReference type="InterPro" id="IPR050314">
    <property type="entry name" value="Glycosyl_Hydrlase_18"/>
</dbReference>
<dbReference type="Proteomes" id="UP001107558">
    <property type="component" value="Chromosome 4"/>
</dbReference>
<comment type="similarity">
    <text evidence="2">Belongs to the glycosyl hydrolase 18 family. IDGF subfamily.</text>
</comment>
<organism evidence="9 10">
    <name type="scientific">Polypedilum vanderplanki</name>
    <name type="common">Sleeping chironomid midge</name>
    <dbReference type="NCBI Taxonomy" id="319348"/>
    <lineage>
        <taxon>Eukaryota</taxon>
        <taxon>Metazoa</taxon>
        <taxon>Ecdysozoa</taxon>
        <taxon>Arthropoda</taxon>
        <taxon>Hexapoda</taxon>
        <taxon>Insecta</taxon>
        <taxon>Pterygota</taxon>
        <taxon>Neoptera</taxon>
        <taxon>Endopterygota</taxon>
        <taxon>Diptera</taxon>
        <taxon>Nematocera</taxon>
        <taxon>Chironomoidea</taxon>
        <taxon>Chironomidae</taxon>
        <taxon>Chironominae</taxon>
        <taxon>Polypedilum</taxon>
        <taxon>Polypedilum</taxon>
    </lineage>
</organism>
<dbReference type="InterPro" id="IPR001223">
    <property type="entry name" value="Glyco_hydro18_cat"/>
</dbReference>
<comment type="subcellular location">
    <subcellularLocation>
        <location evidence="1">Secreted</location>
    </subcellularLocation>
</comment>
<dbReference type="InterPro" id="IPR029070">
    <property type="entry name" value="Chitinase_insertion_sf"/>
</dbReference>
<evidence type="ECO:0000256" key="2">
    <source>
        <dbReference type="ARBA" id="ARBA00006606"/>
    </source>
</evidence>
<evidence type="ECO:0000256" key="4">
    <source>
        <dbReference type="ARBA" id="ARBA00022729"/>
    </source>
</evidence>
<proteinExistence type="inferred from homology"/>
<dbReference type="GO" id="GO:0008061">
    <property type="term" value="F:chitin binding"/>
    <property type="evidence" value="ECO:0007669"/>
    <property type="project" value="InterPro"/>
</dbReference>
<evidence type="ECO:0000256" key="6">
    <source>
        <dbReference type="ARBA" id="ARBA00023180"/>
    </source>
</evidence>
<dbReference type="Gene3D" id="3.10.50.10">
    <property type="match status" value="1"/>
</dbReference>
<name>A0A9J6BAY2_POLVA</name>
<evidence type="ECO:0000256" key="1">
    <source>
        <dbReference type="ARBA" id="ARBA00004613"/>
    </source>
</evidence>
<dbReference type="SUPFAM" id="SSF54556">
    <property type="entry name" value="Chitinase insertion domain"/>
    <property type="match status" value="1"/>
</dbReference>
<dbReference type="PROSITE" id="PS51910">
    <property type="entry name" value="GH18_2"/>
    <property type="match status" value="1"/>
</dbReference>
<evidence type="ECO:0000256" key="3">
    <source>
        <dbReference type="ARBA" id="ARBA00022525"/>
    </source>
</evidence>